<protein>
    <submittedName>
        <fullName evidence="1">Uncharacterized protein</fullName>
    </submittedName>
</protein>
<name>A0AC60QPZ8_IXOPE</name>
<proteinExistence type="predicted"/>
<reference evidence="1 2" key="1">
    <citation type="journal article" date="2020" name="Cell">
        <title>Large-Scale Comparative Analyses of Tick Genomes Elucidate Their Genetic Diversity and Vector Capacities.</title>
        <authorList>
            <consortium name="Tick Genome and Microbiome Consortium (TIGMIC)"/>
            <person name="Jia N."/>
            <person name="Wang J."/>
            <person name="Shi W."/>
            <person name="Du L."/>
            <person name="Sun Y."/>
            <person name="Zhan W."/>
            <person name="Jiang J.F."/>
            <person name="Wang Q."/>
            <person name="Zhang B."/>
            <person name="Ji P."/>
            <person name="Bell-Sakyi L."/>
            <person name="Cui X.M."/>
            <person name="Yuan T.T."/>
            <person name="Jiang B.G."/>
            <person name="Yang W.F."/>
            <person name="Lam T.T."/>
            <person name="Chang Q.C."/>
            <person name="Ding S.J."/>
            <person name="Wang X.J."/>
            <person name="Zhu J.G."/>
            <person name="Ruan X.D."/>
            <person name="Zhao L."/>
            <person name="Wei J.T."/>
            <person name="Ye R.Z."/>
            <person name="Que T.C."/>
            <person name="Du C.H."/>
            <person name="Zhou Y.H."/>
            <person name="Cheng J.X."/>
            <person name="Dai P.F."/>
            <person name="Guo W.B."/>
            <person name="Han X.H."/>
            <person name="Huang E.J."/>
            <person name="Li L.F."/>
            <person name="Wei W."/>
            <person name="Gao Y.C."/>
            <person name="Liu J.Z."/>
            <person name="Shao H.Z."/>
            <person name="Wang X."/>
            <person name="Wang C.C."/>
            <person name="Yang T.C."/>
            <person name="Huo Q.B."/>
            <person name="Li W."/>
            <person name="Chen H.Y."/>
            <person name="Chen S.E."/>
            <person name="Zhou L.G."/>
            <person name="Ni X.B."/>
            <person name="Tian J.H."/>
            <person name="Sheng Y."/>
            <person name="Liu T."/>
            <person name="Pan Y.S."/>
            <person name="Xia L.Y."/>
            <person name="Li J."/>
            <person name="Zhao F."/>
            <person name="Cao W.C."/>
        </authorList>
    </citation>
    <scope>NUCLEOTIDE SEQUENCE [LARGE SCALE GENOMIC DNA]</scope>
    <source>
        <strain evidence="1">Iper-2018</strain>
    </source>
</reference>
<gene>
    <name evidence="1" type="ORF">HPB47_017176</name>
</gene>
<evidence type="ECO:0000313" key="2">
    <source>
        <dbReference type="Proteomes" id="UP000805193"/>
    </source>
</evidence>
<comment type="caution">
    <text evidence="1">The sequence shown here is derived from an EMBL/GenBank/DDBJ whole genome shotgun (WGS) entry which is preliminary data.</text>
</comment>
<accession>A0AC60QPZ8</accession>
<dbReference type="Proteomes" id="UP000805193">
    <property type="component" value="Unassembled WGS sequence"/>
</dbReference>
<dbReference type="EMBL" id="JABSTQ010006049">
    <property type="protein sequence ID" value="KAG0438030.1"/>
    <property type="molecule type" value="Genomic_DNA"/>
</dbReference>
<keyword evidence="2" id="KW-1185">Reference proteome</keyword>
<feature type="non-terminal residue" evidence="1">
    <location>
        <position position="173"/>
    </location>
</feature>
<sequence>MLASDQLQMFMKQDGRGASGGMAAKPLVLRVKSQQGHFRLDTLTGESTVEELKACLFSLTGIPPPALRVLADFPPRPLDCSDELRQLGSFPVRSGDTLIVEEQRPRTPQGVVRNPQAAARNTSSGARSPAQVSEPGVLLRRSVPADNSCLFTSVYLALSGGDYDAAAGAALRQ</sequence>
<evidence type="ECO:0000313" key="1">
    <source>
        <dbReference type="EMBL" id="KAG0438030.1"/>
    </source>
</evidence>
<organism evidence="1 2">
    <name type="scientific">Ixodes persulcatus</name>
    <name type="common">Taiga tick</name>
    <dbReference type="NCBI Taxonomy" id="34615"/>
    <lineage>
        <taxon>Eukaryota</taxon>
        <taxon>Metazoa</taxon>
        <taxon>Ecdysozoa</taxon>
        <taxon>Arthropoda</taxon>
        <taxon>Chelicerata</taxon>
        <taxon>Arachnida</taxon>
        <taxon>Acari</taxon>
        <taxon>Parasitiformes</taxon>
        <taxon>Ixodida</taxon>
        <taxon>Ixodoidea</taxon>
        <taxon>Ixodidae</taxon>
        <taxon>Ixodinae</taxon>
        <taxon>Ixodes</taxon>
    </lineage>
</organism>